<dbReference type="STRING" id="1802525.A2975_01485"/>
<reference evidence="4 5" key="1">
    <citation type="journal article" date="2016" name="Nat. Commun.">
        <title>Thousands of microbial genomes shed light on interconnected biogeochemical processes in an aquifer system.</title>
        <authorList>
            <person name="Anantharaman K."/>
            <person name="Brown C.T."/>
            <person name="Hug L.A."/>
            <person name="Sharon I."/>
            <person name="Castelle C.J."/>
            <person name="Probst A.J."/>
            <person name="Thomas B.C."/>
            <person name="Singh A."/>
            <person name="Wilkins M.J."/>
            <person name="Karaoz U."/>
            <person name="Brodie E.L."/>
            <person name="Williams K.H."/>
            <person name="Hubbard S.S."/>
            <person name="Banfield J.F."/>
        </authorList>
    </citation>
    <scope>NUCLEOTIDE SEQUENCE [LARGE SCALE GENOMIC DNA]</scope>
</reference>
<name>A0A1F8C457_9BACT</name>
<dbReference type="EMBL" id="MGHL01000001">
    <property type="protein sequence ID" value="OGM70930.1"/>
    <property type="molecule type" value="Genomic_DNA"/>
</dbReference>
<evidence type="ECO:0000313" key="5">
    <source>
        <dbReference type="Proteomes" id="UP000178429"/>
    </source>
</evidence>
<gene>
    <name evidence="4" type="ORF">A2975_01485</name>
</gene>
<keyword evidence="3" id="KW-0687">Ribonucleoprotein</keyword>
<dbReference type="GO" id="GO:0005840">
    <property type="term" value="C:ribosome"/>
    <property type="evidence" value="ECO:0007669"/>
    <property type="project" value="UniProtKB-KW"/>
</dbReference>
<proteinExistence type="inferred from homology"/>
<evidence type="ECO:0000256" key="1">
    <source>
        <dbReference type="ARBA" id="ARBA00008760"/>
    </source>
</evidence>
<evidence type="ECO:0000256" key="2">
    <source>
        <dbReference type="ARBA" id="ARBA00022980"/>
    </source>
</evidence>
<comment type="similarity">
    <text evidence="1">Belongs to the bacterial ribosomal protein bL28 family.</text>
</comment>
<dbReference type="InterPro" id="IPR034704">
    <property type="entry name" value="Ribosomal_bL28/bL31-like_sf"/>
</dbReference>
<dbReference type="SUPFAM" id="SSF143800">
    <property type="entry name" value="L28p-like"/>
    <property type="match status" value="1"/>
</dbReference>
<dbReference type="InterPro" id="IPR026569">
    <property type="entry name" value="Ribosomal_bL28"/>
</dbReference>
<evidence type="ECO:0008006" key="6">
    <source>
        <dbReference type="Google" id="ProtNLM"/>
    </source>
</evidence>
<sequence>MAVCASCGKHTVVGVSQQHRRGVAGKRWKKRAQATPRLFGVNIQKATVIVGGKEKKMNLCTKCIKRFRLEKKLASQQIYGLGAQL</sequence>
<comment type="caution">
    <text evidence="4">The sequence shown here is derived from an EMBL/GenBank/DDBJ whole genome shotgun (WGS) entry which is preliminary data.</text>
</comment>
<dbReference type="Proteomes" id="UP000178429">
    <property type="component" value="Unassembled WGS sequence"/>
</dbReference>
<dbReference type="InterPro" id="IPR037147">
    <property type="entry name" value="Ribosomal_bL28_sf"/>
</dbReference>
<evidence type="ECO:0000313" key="4">
    <source>
        <dbReference type="EMBL" id="OGM70930.1"/>
    </source>
</evidence>
<keyword evidence="2" id="KW-0689">Ribosomal protein</keyword>
<dbReference type="Pfam" id="PF00830">
    <property type="entry name" value="Ribosomal_L28"/>
    <property type="match status" value="1"/>
</dbReference>
<accession>A0A1F8C457</accession>
<evidence type="ECO:0000256" key="3">
    <source>
        <dbReference type="ARBA" id="ARBA00023274"/>
    </source>
</evidence>
<dbReference type="GO" id="GO:1990904">
    <property type="term" value="C:ribonucleoprotein complex"/>
    <property type="evidence" value="ECO:0007669"/>
    <property type="project" value="UniProtKB-KW"/>
</dbReference>
<dbReference type="Gene3D" id="2.30.170.40">
    <property type="entry name" value="Ribosomal protein L28/L24"/>
    <property type="match status" value="1"/>
</dbReference>
<dbReference type="GO" id="GO:0003735">
    <property type="term" value="F:structural constituent of ribosome"/>
    <property type="evidence" value="ECO:0007669"/>
    <property type="project" value="InterPro"/>
</dbReference>
<protein>
    <recommendedName>
        <fullName evidence="6">50S ribosomal protein L28</fullName>
    </recommendedName>
</protein>
<organism evidence="4 5">
    <name type="scientific">Candidatus Woesebacteria bacterium RIFCSPLOWO2_01_FULL_44_14</name>
    <dbReference type="NCBI Taxonomy" id="1802525"/>
    <lineage>
        <taxon>Bacteria</taxon>
        <taxon>Candidatus Woeseibacteriota</taxon>
    </lineage>
</organism>
<dbReference type="AlphaFoldDB" id="A0A1F8C457"/>